<comment type="caution">
    <text evidence="2">The sequence shown here is derived from an EMBL/GenBank/DDBJ whole genome shotgun (WGS) entry which is preliminary data.</text>
</comment>
<gene>
    <name evidence="2" type="ORF">AB1471_15530</name>
</gene>
<evidence type="ECO:0000313" key="2">
    <source>
        <dbReference type="EMBL" id="MEW9503188.1"/>
    </source>
</evidence>
<evidence type="ECO:0000259" key="1">
    <source>
        <dbReference type="PROSITE" id="PS50965"/>
    </source>
</evidence>
<name>A0ABV3Q7V9_9BACL</name>
<dbReference type="Pfam" id="PF08378">
    <property type="entry name" value="NERD"/>
    <property type="match status" value="1"/>
</dbReference>
<proteinExistence type="predicted"/>
<dbReference type="PROSITE" id="PS50965">
    <property type="entry name" value="NERD"/>
    <property type="match status" value="1"/>
</dbReference>
<keyword evidence="3" id="KW-1185">Reference proteome</keyword>
<sequence length="309" mass="35913">MILLEREPSVRLACYELLRSHVSLSHPKSSMIHDEISLLQAGAFGEERVDQAMQPFSSERFLAFRNVVFPFAGETVQIDHLFITPSFALIIETKNTKGHLKLDIENEQMYREKDGEIQCFAHPVLQVERQAEGLATVLSRLGIKLPIFQLVVFTHSHVFLESTGADRSLPPEICRMERLAVRVRKMVHKQHKQAIYSTKQLLEIGHQLLAERVPELLYDVMRKFGLETKDLICGVWCKHCERLSMKWIAQKWRCVWCQSKDDQAYKRALEVYFRFISPTISNQQARRFLGVRSPDTMRRLLLSMNLKTC</sequence>
<feature type="domain" description="NERD" evidence="1">
    <location>
        <begin position="41"/>
        <end position="157"/>
    </location>
</feature>
<accession>A0ABV3Q7V9</accession>
<dbReference type="RefSeq" id="WP_367780677.1">
    <property type="nucleotide sequence ID" value="NZ_JBFMIA010000026.1"/>
</dbReference>
<protein>
    <submittedName>
        <fullName evidence="2">Nuclease-related domain-containing protein</fullName>
    </submittedName>
</protein>
<evidence type="ECO:0000313" key="3">
    <source>
        <dbReference type="Proteomes" id="UP001556040"/>
    </source>
</evidence>
<dbReference type="EMBL" id="JBFMIA010000026">
    <property type="protein sequence ID" value="MEW9503188.1"/>
    <property type="molecule type" value="Genomic_DNA"/>
</dbReference>
<dbReference type="InterPro" id="IPR011528">
    <property type="entry name" value="NERD"/>
</dbReference>
<reference evidence="2 3" key="1">
    <citation type="journal article" date="1979" name="Int. J. Syst. Evol. Microbiol.">
        <title>Bacillus globisporus subsp. marinus subsp. nov.</title>
        <authorList>
            <person name="Liu H."/>
        </authorList>
    </citation>
    <scope>NUCLEOTIDE SEQUENCE [LARGE SCALE GENOMIC DNA]</scope>
    <source>
        <strain evidence="2 3">DSM 1297</strain>
    </source>
</reference>
<dbReference type="Proteomes" id="UP001556040">
    <property type="component" value="Unassembled WGS sequence"/>
</dbReference>
<organism evidence="2 3">
    <name type="scientific">Jeotgalibacillus marinus</name>
    <dbReference type="NCBI Taxonomy" id="86667"/>
    <lineage>
        <taxon>Bacteria</taxon>
        <taxon>Bacillati</taxon>
        <taxon>Bacillota</taxon>
        <taxon>Bacilli</taxon>
        <taxon>Bacillales</taxon>
        <taxon>Caryophanaceae</taxon>
        <taxon>Jeotgalibacillus</taxon>
    </lineage>
</organism>